<dbReference type="RefSeq" id="WP_009375846.1">
    <property type="nucleotide sequence ID" value="NZ_ALJD01000008.1"/>
</dbReference>
<reference evidence="2 3" key="1">
    <citation type="journal article" date="2012" name="J. Bacteriol.">
        <title>Draft Genome Sequence of the Extremely Halophilic Archaeon Halogranum salarium B-1T.</title>
        <authorList>
            <person name="Kim K.K."/>
            <person name="Lee K.C."/>
            <person name="Lee J.S."/>
        </authorList>
    </citation>
    <scope>NUCLEOTIDE SEQUENCE [LARGE SCALE GENOMIC DNA]</scope>
    <source>
        <strain evidence="2 3">B-1</strain>
    </source>
</reference>
<dbReference type="PROSITE" id="PS51318">
    <property type="entry name" value="TAT"/>
    <property type="match status" value="1"/>
</dbReference>
<dbReference type="AlphaFoldDB" id="J3EV89"/>
<protein>
    <submittedName>
        <fullName evidence="2">Uncharacterized protein</fullName>
    </submittedName>
</protein>
<feature type="compositionally biased region" description="Acidic residues" evidence="1">
    <location>
        <begin position="379"/>
        <end position="402"/>
    </location>
</feature>
<dbReference type="PANTHER" id="PTHR42754:SF1">
    <property type="entry name" value="LIPOPROTEIN"/>
    <property type="match status" value="1"/>
</dbReference>
<evidence type="ECO:0000313" key="2">
    <source>
        <dbReference type="EMBL" id="EJN58492.1"/>
    </source>
</evidence>
<organism evidence="2 3">
    <name type="scientific">Halogranum salarium B-1</name>
    <dbReference type="NCBI Taxonomy" id="1210908"/>
    <lineage>
        <taxon>Archaea</taxon>
        <taxon>Methanobacteriati</taxon>
        <taxon>Methanobacteriota</taxon>
        <taxon>Stenosarchaea group</taxon>
        <taxon>Halobacteria</taxon>
        <taxon>Halobacteriales</taxon>
        <taxon>Haloferacaceae</taxon>
    </lineage>
</organism>
<dbReference type="InterPro" id="IPR011047">
    <property type="entry name" value="Quinoprotein_ADH-like_sf"/>
</dbReference>
<feature type="region of interest" description="Disordered" evidence="1">
    <location>
        <begin position="359"/>
        <end position="402"/>
    </location>
</feature>
<accession>J3EV89</accession>
<evidence type="ECO:0000313" key="3">
    <source>
        <dbReference type="Proteomes" id="UP000007813"/>
    </source>
</evidence>
<dbReference type="eggNOG" id="arCOG02559">
    <property type="taxonomic scope" value="Archaea"/>
</dbReference>
<dbReference type="Gene3D" id="2.80.10.50">
    <property type="match status" value="1"/>
</dbReference>
<sequence>MSNDINRRNTLKLLGAAAGTLSLSGIAASNTPAETRAVETTDTPAQLEGGAIEWRRTYDAGESEVANDVVVLDDGYAFVGSTTPDAPVSDYYLVETDEAGEVRWSRTFGGDGDQDGYGLLSVDDGYVVCGRSRTEAGDAGTVVALDDEGTERWQTEVGTKVNDVARTEDGGYVVAGTKGTTAGGSPTSLLGKLTADGSVEWTKSYGADGGEFAAVEQTPDGGYALAGQVFSNGYWTMKTDSEGVEEWSASGREGRAKDVAVTADGDVLSTGNVVGSGGFSPYLARFAPDGTVRFKTQYDAIDASSANGVTELSNGGIVLSTDGFGLLVVDSEGTKQWFEDYDGEANALARGADDSVVVAGTTGGDESDAVLAKSRSLVDDTEGGDSDGSDGDGGVDVDEDEC</sequence>
<dbReference type="InterPro" id="IPR006311">
    <property type="entry name" value="TAT_signal"/>
</dbReference>
<dbReference type="Proteomes" id="UP000007813">
    <property type="component" value="Unassembled WGS sequence"/>
</dbReference>
<gene>
    <name evidence="2" type="ORF">HSB1_29700</name>
</gene>
<proteinExistence type="predicted"/>
<dbReference type="EMBL" id="ALJD01000008">
    <property type="protein sequence ID" value="EJN58492.1"/>
    <property type="molecule type" value="Genomic_DNA"/>
</dbReference>
<dbReference type="PANTHER" id="PTHR42754">
    <property type="entry name" value="ENDOGLUCANASE"/>
    <property type="match status" value="1"/>
</dbReference>
<evidence type="ECO:0000256" key="1">
    <source>
        <dbReference type="SAM" id="MobiDB-lite"/>
    </source>
</evidence>
<dbReference type="SUPFAM" id="SSF50998">
    <property type="entry name" value="Quinoprotein alcohol dehydrogenase-like"/>
    <property type="match status" value="1"/>
</dbReference>
<comment type="caution">
    <text evidence="2">The sequence shown here is derived from an EMBL/GenBank/DDBJ whole genome shotgun (WGS) entry which is preliminary data.</text>
</comment>
<name>J3EV89_9EURY</name>
<dbReference type="OrthoDB" id="98274at2157"/>